<dbReference type="SMART" id="SM00530">
    <property type="entry name" value="HTH_XRE"/>
    <property type="match status" value="1"/>
</dbReference>
<keyword evidence="2" id="KW-0238">DNA-binding</keyword>
<dbReference type="Proteomes" id="UP000292648">
    <property type="component" value="Unassembled WGS sequence"/>
</dbReference>
<reference evidence="6 7" key="1">
    <citation type="submission" date="2019-01" db="EMBL/GenBank/DDBJ databases">
        <title>Draft genome sequence of Lactobacillus paraplantarum OSY-TC318, a Producer of the novel lantibiotic Paraplantaracin TC318.</title>
        <authorList>
            <person name="Hussein W.E."/>
            <person name="Huang E."/>
            <person name="Yousef A.E."/>
        </authorList>
    </citation>
    <scope>NUCLEOTIDE SEQUENCE [LARGE SCALE GENOMIC DNA]</scope>
    <source>
        <strain evidence="6 7">OSY-TC318</strain>
    </source>
</reference>
<keyword evidence="1" id="KW-0805">Transcription regulation</keyword>
<keyword evidence="3" id="KW-0804">Transcription</keyword>
<dbReference type="Pfam" id="PF01381">
    <property type="entry name" value="HTH_3"/>
    <property type="match status" value="1"/>
</dbReference>
<organism evidence="6 7">
    <name type="scientific">Lactiplantibacillus paraplantarum</name>
    <dbReference type="NCBI Taxonomy" id="60520"/>
    <lineage>
        <taxon>Bacteria</taxon>
        <taxon>Bacillati</taxon>
        <taxon>Bacillota</taxon>
        <taxon>Bacilli</taxon>
        <taxon>Lactobacillales</taxon>
        <taxon>Lactobacillaceae</taxon>
        <taxon>Lactiplantibacillus</taxon>
    </lineage>
</organism>
<dbReference type="EMBL" id="SEHH01000138">
    <property type="protein sequence ID" value="TBX37660.1"/>
    <property type="molecule type" value="Genomic_DNA"/>
</dbReference>
<feature type="compositionally biased region" description="Low complexity" evidence="4">
    <location>
        <begin position="114"/>
        <end position="124"/>
    </location>
</feature>
<evidence type="ECO:0000256" key="3">
    <source>
        <dbReference type="ARBA" id="ARBA00023163"/>
    </source>
</evidence>
<evidence type="ECO:0000256" key="2">
    <source>
        <dbReference type="ARBA" id="ARBA00023125"/>
    </source>
</evidence>
<dbReference type="PANTHER" id="PTHR40661">
    <property type="match status" value="1"/>
</dbReference>
<dbReference type="PROSITE" id="PS50943">
    <property type="entry name" value="HTH_CROC1"/>
    <property type="match status" value="1"/>
</dbReference>
<gene>
    <name evidence="6" type="ORF">EUZ87_15125</name>
</gene>
<evidence type="ECO:0000313" key="7">
    <source>
        <dbReference type="Proteomes" id="UP000292648"/>
    </source>
</evidence>
<dbReference type="GO" id="GO:0003677">
    <property type="term" value="F:DNA binding"/>
    <property type="evidence" value="ECO:0007669"/>
    <property type="project" value="UniProtKB-KW"/>
</dbReference>
<comment type="caution">
    <text evidence="6">The sequence shown here is derived from an EMBL/GenBank/DDBJ whole genome shotgun (WGS) entry which is preliminary data.</text>
</comment>
<evidence type="ECO:0000259" key="5">
    <source>
        <dbReference type="PROSITE" id="PS50943"/>
    </source>
</evidence>
<feature type="compositionally biased region" description="Basic residues" evidence="4">
    <location>
        <begin position="125"/>
        <end position="147"/>
    </location>
</feature>
<dbReference type="Gene3D" id="1.10.260.40">
    <property type="entry name" value="lambda repressor-like DNA-binding domains"/>
    <property type="match status" value="1"/>
</dbReference>
<dbReference type="PANTHER" id="PTHR40661:SF3">
    <property type="entry name" value="FELS-1 PROPHAGE TRANSCRIPTIONAL REGULATOR"/>
    <property type="match status" value="1"/>
</dbReference>
<proteinExistence type="predicted"/>
<evidence type="ECO:0000256" key="4">
    <source>
        <dbReference type="SAM" id="MobiDB-lite"/>
    </source>
</evidence>
<sequence>MGIFADRLKEAMQQANLTSAQLAKQTGIGRSSISQWLSNKYVAKHDKVTALATVLNVSPDWLLGTTDIATASVPKAAPIPVAVTPTPAVDPRLVTLWEQLEPDQQAKLIKKAQKLLAKSQTSSGSKRKKGKKKKKGKKRKKRKKRKS</sequence>
<dbReference type="InterPro" id="IPR001387">
    <property type="entry name" value="Cro/C1-type_HTH"/>
</dbReference>
<feature type="domain" description="HTH cro/C1-type" evidence="5">
    <location>
        <begin position="8"/>
        <end position="62"/>
    </location>
</feature>
<protein>
    <submittedName>
        <fullName evidence="6">Helix-turn-helix domain-containing protein</fullName>
    </submittedName>
</protein>
<evidence type="ECO:0000313" key="6">
    <source>
        <dbReference type="EMBL" id="TBX37660.1"/>
    </source>
</evidence>
<evidence type="ECO:0000256" key="1">
    <source>
        <dbReference type="ARBA" id="ARBA00023015"/>
    </source>
</evidence>
<feature type="region of interest" description="Disordered" evidence="4">
    <location>
        <begin position="111"/>
        <end position="147"/>
    </location>
</feature>
<accession>A0A4Q9XZX0</accession>
<name>A0A4Q9XZX0_9LACO</name>
<dbReference type="AlphaFoldDB" id="A0A4Q9XZX0"/>
<dbReference type="InterPro" id="IPR010982">
    <property type="entry name" value="Lambda_DNA-bd_dom_sf"/>
</dbReference>
<dbReference type="SUPFAM" id="SSF47413">
    <property type="entry name" value="lambda repressor-like DNA-binding domains"/>
    <property type="match status" value="1"/>
</dbReference>
<dbReference type="CDD" id="cd00093">
    <property type="entry name" value="HTH_XRE"/>
    <property type="match status" value="1"/>
</dbReference>